<sequence>MKIIPPSGKNEPHLYGAITAQSISRVMIENPERKRIICMAITAPEYTTGDGRPSSWSAALDELASGFIDEQQKLIIVSAGNIRDPNDWKNYPEINKLKSVENPAQSWNALTVGAYTEKSLRDLKSYKDCQTVAPRGGLSPYSTTSVLWDNKWPIKPDIVLEGGNVLKDKIGCFQCEDLSVLTTHYKPLNRQFDTIWATSAATAKAAWMAAQIQAKYPNAWPETIRGLLVHSADWTDTMKKQFLQGKRKSDFRELLRICGYGVPNLERALWSMQNSVNLIIQAELQPFDKKGDRYVTKEMHLYELPWPKEVLLSLGEMDVSMRVTLSYFIEPSPGEIGWKERYRYASCGLRFDVNGADTKDVFLRRINAAMQSDEDIPSSTSANWLLGSQNRHLGSIHSDVWQGTAAELALSNMIGVYPVIGWWRERHWLKRWDKKVRYSLIVSLQTPEQSVDLYTPIITEISSKVPIAQ</sequence>
<evidence type="ECO:0000313" key="3">
    <source>
        <dbReference type="Proteomes" id="UP000075683"/>
    </source>
</evidence>
<dbReference type="Gene3D" id="3.40.50.200">
    <property type="entry name" value="Peptidase S8/S53 domain"/>
    <property type="match status" value="1"/>
</dbReference>
<dbReference type="EMBL" id="LQYT01000110">
    <property type="protein sequence ID" value="KYD11494.1"/>
    <property type="molecule type" value="Genomic_DNA"/>
</dbReference>
<name>A0A150LGX5_9BACI</name>
<dbReference type="InterPro" id="IPR000209">
    <property type="entry name" value="Peptidase_S8/S53_dom"/>
</dbReference>
<dbReference type="AlphaFoldDB" id="A0A150LGX5"/>
<dbReference type="SUPFAM" id="SSF52743">
    <property type="entry name" value="Subtilisin-like"/>
    <property type="match status" value="1"/>
</dbReference>
<comment type="caution">
    <text evidence="2">The sequence shown here is derived from an EMBL/GenBank/DDBJ whole genome shotgun (WGS) entry which is preliminary data.</text>
</comment>
<feature type="domain" description="Peptidase S8/S53" evidence="1">
    <location>
        <begin position="1"/>
        <end position="261"/>
    </location>
</feature>
<dbReference type="CDD" id="cd04847">
    <property type="entry name" value="Peptidases_S8_Subtilisin_like_2"/>
    <property type="match status" value="1"/>
</dbReference>
<gene>
    <name evidence="2" type="ORF">B4135_3221</name>
</gene>
<dbReference type="InterPro" id="IPR034074">
    <property type="entry name" value="Y4bN_pept_dom"/>
</dbReference>
<protein>
    <recommendedName>
        <fullName evidence="1">Peptidase S8/S53 domain-containing protein</fullName>
    </recommendedName>
</protein>
<dbReference type="GO" id="GO:0006508">
    <property type="term" value="P:proteolysis"/>
    <property type="evidence" value="ECO:0007669"/>
    <property type="project" value="InterPro"/>
</dbReference>
<accession>A0A150LGX5</accession>
<dbReference type="PATRIC" id="fig|301148.3.peg.1191"/>
<organism evidence="2 3">
    <name type="scientific">Caldibacillus debilis</name>
    <dbReference type="NCBI Taxonomy" id="301148"/>
    <lineage>
        <taxon>Bacteria</taxon>
        <taxon>Bacillati</taxon>
        <taxon>Bacillota</taxon>
        <taxon>Bacilli</taxon>
        <taxon>Bacillales</taxon>
        <taxon>Bacillaceae</taxon>
        <taxon>Caldibacillus</taxon>
    </lineage>
</organism>
<reference evidence="2 3" key="1">
    <citation type="submission" date="2016-01" db="EMBL/GenBank/DDBJ databases">
        <title>Draft Genome Sequences of Seven Thermophilic Sporeformers Isolated from Foods.</title>
        <authorList>
            <person name="Berendsen E.M."/>
            <person name="Wells-Bennik M.H."/>
            <person name="Krawcyk A.O."/>
            <person name="De Jong A."/>
            <person name="Holsappel S."/>
            <person name="Eijlander R.T."/>
            <person name="Kuipers O.P."/>
        </authorList>
    </citation>
    <scope>NUCLEOTIDE SEQUENCE [LARGE SCALE GENOMIC DNA]</scope>
    <source>
        <strain evidence="2 3">B4135</strain>
    </source>
</reference>
<evidence type="ECO:0000259" key="1">
    <source>
        <dbReference type="Pfam" id="PF00082"/>
    </source>
</evidence>
<dbReference type="STRING" id="301148.B4135_3221"/>
<dbReference type="Pfam" id="PF00082">
    <property type="entry name" value="Peptidase_S8"/>
    <property type="match status" value="1"/>
</dbReference>
<dbReference type="InterPro" id="IPR036852">
    <property type="entry name" value="Peptidase_S8/S53_dom_sf"/>
</dbReference>
<evidence type="ECO:0000313" key="2">
    <source>
        <dbReference type="EMBL" id="KYD11494.1"/>
    </source>
</evidence>
<dbReference type="Proteomes" id="UP000075683">
    <property type="component" value="Unassembled WGS sequence"/>
</dbReference>
<dbReference type="GO" id="GO:0004252">
    <property type="term" value="F:serine-type endopeptidase activity"/>
    <property type="evidence" value="ECO:0007669"/>
    <property type="project" value="InterPro"/>
</dbReference>
<proteinExistence type="predicted"/>